<dbReference type="AlphaFoldDB" id="A0A2P5D095"/>
<feature type="compositionally biased region" description="Polar residues" evidence="1">
    <location>
        <begin position="72"/>
        <end position="82"/>
    </location>
</feature>
<dbReference type="OrthoDB" id="1855464at2759"/>
<gene>
    <name evidence="2" type="ORF">PanWU01x14_107510</name>
</gene>
<keyword evidence="3" id="KW-1185">Reference proteome</keyword>
<comment type="caution">
    <text evidence="2">The sequence shown here is derived from an EMBL/GenBank/DDBJ whole genome shotgun (WGS) entry which is preliminary data.</text>
</comment>
<sequence length="176" mass="20157">MIKRRRWFPGSYVKYPLAIFVHGISRGHKRRPNRGGAPLRVGPLEQRREPAHVRARHRRAGDDVESHAPAINRQSGGTQCSRPTRYDVDTWRDNVRLENLRRDRVGTPGAESGHHRGWLDPHLGPLEENRDRRFRIRGQILLDLVAGLLTHRSPRQEVSVGDELLAVRGGVSQYHS</sequence>
<accession>A0A2P5D095</accession>
<protein>
    <submittedName>
        <fullName evidence="2">Uncharacterized protein</fullName>
    </submittedName>
</protein>
<name>A0A2P5D095_PARAD</name>
<proteinExistence type="predicted"/>
<evidence type="ECO:0000256" key="1">
    <source>
        <dbReference type="SAM" id="MobiDB-lite"/>
    </source>
</evidence>
<evidence type="ECO:0000313" key="2">
    <source>
        <dbReference type="EMBL" id="PON66714.1"/>
    </source>
</evidence>
<dbReference type="EMBL" id="JXTB01000077">
    <property type="protein sequence ID" value="PON66714.1"/>
    <property type="molecule type" value="Genomic_DNA"/>
</dbReference>
<evidence type="ECO:0000313" key="3">
    <source>
        <dbReference type="Proteomes" id="UP000237105"/>
    </source>
</evidence>
<organism evidence="2 3">
    <name type="scientific">Parasponia andersonii</name>
    <name type="common">Sponia andersonii</name>
    <dbReference type="NCBI Taxonomy" id="3476"/>
    <lineage>
        <taxon>Eukaryota</taxon>
        <taxon>Viridiplantae</taxon>
        <taxon>Streptophyta</taxon>
        <taxon>Embryophyta</taxon>
        <taxon>Tracheophyta</taxon>
        <taxon>Spermatophyta</taxon>
        <taxon>Magnoliopsida</taxon>
        <taxon>eudicotyledons</taxon>
        <taxon>Gunneridae</taxon>
        <taxon>Pentapetalae</taxon>
        <taxon>rosids</taxon>
        <taxon>fabids</taxon>
        <taxon>Rosales</taxon>
        <taxon>Cannabaceae</taxon>
        <taxon>Parasponia</taxon>
    </lineage>
</organism>
<dbReference type="Proteomes" id="UP000237105">
    <property type="component" value="Unassembled WGS sequence"/>
</dbReference>
<reference evidence="3" key="1">
    <citation type="submission" date="2016-06" db="EMBL/GenBank/DDBJ databases">
        <title>Parallel loss of symbiosis genes in relatives of nitrogen-fixing non-legume Parasponia.</title>
        <authorList>
            <person name="Van Velzen R."/>
            <person name="Holmer R."/>
            <person name="Bu F."/>
            <person name="Rutten L."/>
            <person name="Van Zeijl A."/>
            <person name="Liu W."/>
            <person name="Santuari L."/>
            <person name="Cao Q."/>
            <person name="Sharma T."/>
            <person name="Shen D."/>
            <person name="Roswanjaya Y."/>
            <person name="Wardhani T."/>
            <person name="Kalhor M.S."/>
            <person name="Jansen J."/>
            <person name="Van den Hoogen J."/>
            <person name="Gungor B."/>
            <person name="Hartog M."/>
            <person name="Hontelez J."/>
            <person name="Verver J."/>
            <person name="Yang W.-C."/>
            <person name="Schijlen E."/>
            <person name="Repin R."/>
            <person name="Schilthuizen M."/>
            <person name="Schranz E."/>
            <person name="Heidstra R."/>
            <person name="Miyata K."/>
            <person name="Fedorova E."/>
            <person name="Kohlen W."/>
            <person name="Bisseling T."/>
            <person name="Smit S."/>
            <person name="Geurts R."/>
        </authorList>
    </citation>
    <scope>NUCLEOTIDE SEQUENCE [LARGE SCALE GENOMIC DNA]</scope>
    <source>
        <strain evidence="3">cv. WU1-14</strain>
    </source>
</reference>
<feature type="region of interest" description="Disordered" evidence="1">
    <location>
        <begin position="48"/>
        <end position="83"/>
    </location>
</feature>